<proteinExistence type="predicted"/>
<comment type="caution">
    <text evidence="1">The sequence shown here is derived from an EMBL/GenBank/DDBJ whole genome shotgun (WGS) entry which is preliminary data.</text>
</comment>
<reference evidence="1" key="1">
    <citation type="submission" date="2019-08" db="EMBL/GenBank/DDBJ databases">
        <authorList>
            <person name="Kucharzyk K."/>
            <person name="Murdoch R.W."/>
            <person name="Higgins S."/>
            <person name="Loffler F."/>
        </authorList>
    </citation>
    <scope>NUCLEOTIDE SEQUENCE</scope>
</reference>
<dbReference type="EMBL" id="VSSQ01059942">
    <property type="protein sequence ID" value="MPN13442.1"/>
    <property type="molecule type" value="Genomic_DNA"/>
</dbReference>
<name>A0A645FIT7_9ZZZZ</name>
<protein>
    <submittedName>
        <fullName evidence="1">Uncharacterized protein</fullName>
    </submittedName>
</protein>
<evidence type="ECO:0000313" key="1">
    <source>
        <dbReference type="EMBL" id="MPN13442.1"/>
    </source>
</evidence>
<dbReference type="AlphaFoldDB" id="A0A645FIT7"/>
<organism evidence="1">
    <name type="scientific">bioreactor metagenome</name>
    <dbReference type="NCBI Taxonomy" id="1076179"/>
    <lineage>
        <taxon>unclassified sequences</taxon>
        <taxon>metagenomes</taxon>
        <taxon>ecological metagenomes</taxon>
    </lineage>
</organism>
<gene>
    <name evidence="1" type="ORF">SDC9_160763</name>
</gene>
<sequence>MDELYAHHLIIVKEFSRVFPVGADAAYLGCQVNNDVRFGII</sequence>
<accession>A0A645FIT7</accession>